<evidence type="ECO:0000313" key="1">
    <source>
        <dbReference type="EMBL" id="MBV2358495.1"/>
    </source>
</evidence>
<dbReference type="RefSeq" id="WP_217776352.1">
    <property type="nucleotide sequence ID" value="NZ_JAHRWL010000001.1"/>
</dbReference>
<reference evidence="1" key="1">
    <citation type="submission" date="2021-06" db="EMBL/GenBank/DDBJ databases">
        <title>Thalassococcus sp. CAU 1522 isolated from sea sand, Republic of Korea.</title>
        <authorList>
            <person name="Kim W."/>
        </authorList>
    </citation>
    <scope>NUCLEOTIDE SEQUENCE</scope>
    <source>
        <strain evidence="1">CAU 1522</strain>
    </source>
</reference>
<organism evidence="1 2">
    <name type="scientific">Thalassococcus arenae</name>
    <dbReference type="NCBI Taxonomy" id="2851652"/>
    <lineage>
        <taxon>Bacteria</taxon>
        <taxon>Pseudomonadati</taxon>
        <taxon>Pseudomonadota</taxon>
        <taxon>Alphaproteobacteria</taxon>
        <taxon>Rhodobacterales</taxon>
        <taxon>Roseobacteraceae</taxon>
        <taxon>Thalassococcus</taxon>
    </lineage>
</organism>
<name>A0ABS6N390_9RHOB</name>
<evidence type="ECO:0000313" key="2">
    <source>
        <dbReference type="Proteomes" id="UP001166293"/>
    </source>
</evidence>
<comment type="caution">
    <text evidence="1">The sequence shown here is derived from an EMBL/GenBank/DDBJ whole genome shotgun (WGS) entry which is preliminary data.</text>
</comment>
<gene>
    <name evidence="1" type="ORF">KUH32_01795</name>
</gene>
<dbReference type="InterPro" id="IPR001387">
    <property type="entry name" value="Cro/C1-type_HTH"/>
</dbReference>
<protein>
    <recommendedName>
        <fullName evidence="3">HTH cro/C1-type domain-containing protein</fullName>
    </recommendedName>
</protein>
<sequence>MDWKQIDFSLSYEEIFAQIRARERQLILKDIERLDAITEQLEAEDLFNHAEFKKLRRRIGSQQDWADVVGVSAATIGNYERSQTYPNKSTRKSIIVALKNFRKQLEENLDTGNVPFAKKDEKLDVDIKEAKTTLDKSILDASLTDFKFDSENQKVIPVAFEFDEIKTEIAQIEQARSDLIEALGHQADRIAKNLSDGVNANVNRIVQALHDYQGETRRTRPNPRILLRAGNLISRSASNDDISFAISDFDQAALDEFSDDHRELMRLYYREALAKAQRVSDIEIDPDDAVDIDKDFDAVADELDKVRTQDGEPVFSEAITTLLRDISAEIREYKETEILTSDAERKSVIKKRRGEAIKNGSILVGRILIFVSFVTIVDPMVALTTAGSIASIVSVIQNESPGTVRRYYEKLREKLPFLPRYPSKK</sequence>
<evidence type="ECO:0008006" key="3">
    <source>
        <dbReference type="Google" id="ProtNLM"/>
    </source>
</evidence>
<proteinExistence type="predicted"/>
<dbReference type="EMBL" id="JAHRWL010000001">
    <property type="protein sequence ID" value="MBV2358495.1"/>
    <property type="molecule type" value="Genomic_DNA"/>
</dbReference>
<dbReference type="Proteomes" id="UP001166293">
    <property type="component" value="Unassembled WGS sequence"/>
</dbReference>
<dbReference type="CDD" id="cd00093">
    <property type="entry name" value="HTH_XRE"/>
    <property type="match status" value="1"/>
</dbReference>
<accession>A0ABS6N390</accession>
<keyword evidence="2" id="KW-1185">Reference proteome</keyword>